<reference evidence="2 3" key="1">
    <citation type="submission" date="2019-10" db="EMBL/GenBank/DDBJ databases">
        <authorList>
            <person name="Karimi E."/>
        </authorList>
    </citation>
    <scope>NUCLEOTIDE SEQUENCE [LARGE SCALE GENOMIC DNA]</scope>
    <source>
        <strain evidence="2">Aeromonas sp. 8C</strain>
    </source>
</reference>
<protein>
    <submittedName>
        <fullName evidence="2">Uncharacterized protein</fullName>
    </submittedName>
</protein>
<accession>A0A653KSL9</accession>
<evidence type="ECO:0000313" key="2">
    <source>
        <dbReference type="EMBL" id="VXA81768.1"/>
    </source>
</evidence>
<sequence length="66" mass="7645">MALFLLADYWMTLSGYKVDLVMVCDKASEAHQQLCRQRASRYISPLGQRDSCRDRSTATRTLHNHK</sequence>
<proteinExistence type="predicted"/>
<organism evidence="2 3">
    <name type="scientific">Aeromonas veronii</name>
    <dbReference type="NCBI Taxonomy" id="654"/>
    <lineage>
        <taxon>Bacteria</taxon>
        <taxon>Pseudomonadati</taxon>
        <taxon>Pseudomonadota</taxon>
        <taxon>Gammaproteobacteria</taxon>
        <taxon>Aeromonadales</taxon>
        <taxon>Aeromonadaceae</taxon>
        <taxon>Aeromonas</taxon>
    </lineage>
</organism>
<gene>
    <name evidence="2" type="ORF">AERO8C_120265</name>
</gene>
<name>A0A653KSL9_AERVE</name>
<dbReference type="EMBL" id="CABWLC010000004">
    <property type="protein sequence ID" value="VXA81768.1"/>
    <property type="molecule type" value="Genomic_DNA"/>
</dbReference>
<feature type="region of interest" description="Disordered" evidence="1">
    <location>
        <begin position="46"/>
        <end position="66"/>
    </location>
</feature>
<dbReference type="Proteomes" id="UP000439123">
    <property type="component" value="Unassembled WGS sequence"/>
</dbReference>
<evidence type="ECO:0000256" key="1">
    <source>
        <dbReference type="SAM" id="MobiDB-lite"/>
    </source>
</evidence>
<dbReference type="AlphaFoldDB" id="A0A653KSL9"/>
<evidence type="ECO:0000313" key="3">
    <source>
        <dbReference type="Proteomes" id="UP000439123"/>
    </source>
</evidence>